<feature type="compositionally biased region" description="Basic and acidic residues" evidence="1">
    <location>
        <begin position="87"/>
        <end position="104"/>
    </location>
</feature>
<evidence type="ECO:0000313" key="2">
    <source>
        <dbReference type="EMBL" id="RAV32883.1"/>
    </source>
</evidence>
<organism evidence="2 3">
    <name type="scientific">Corynebacterium heidelbergense</name>
    <dbReference type="NCBI Taxonomy" id="2055947"/>
    <lineage>
        <taxon>Bacteria</taxon>
        <taxon>Bacillati</taxon>
        <taxon>Actinomycetota</taxon>
        <taxon>Actinomycetes</taxon>
        <taxon>Mycobacteriales</taxon>
        <taxon>Corynebacteriaceae</taxon>
        <taxon>Corynebacterium</taxon>
    </lineage>
</organism>
<proteinExistence type="predicted"/>
<evidence type="ECO:0000313" key="3">
    <source>
        <dbReference type="Proteomes" id="UP000251047"/>
    </source>
</evidence>
<protein>
    <submittedName>
        <fullName evidence="2">Uncharacterized protein</fullName>
    </submittedName>
</protein>
<feature type="region of interest" description="Disordered" evidence="1">
    <location>
        <begin position="77"/>
        <end position="114"/>
    </location>
</feature>
<evidence type="ECO:0000256" key="1">
    <source>
        <dbReference type="SAM" id="MobiDB-lite"/>
    </source>
</evidence>
<feature type="region of interest" description="Disordered" evidence="1">
    <location>
        <begin position="33"/>
        <end position="60"/>
    </location>
</feature>
<comment type="caution">
    <text evidence="2">The sequence shown here is derived from an EMBL/GenBank/DDBJ whole genome shotgun (WGS) entry which is preliminary data.</text>
</comment>
<dbReference type="AlphaFoldDB" id="A0A364V892"/>
<sequence>MVFHGQAVVRRPVQDALGVLIRGATGNEAELDRAGAKGGGNCQPLPVPSTQAGGRDDGGTSALLGDALSCEIRTGALGNQDGTASEVECHSGSREMGKVGEAGERSPYVLSPSR</sequence>
<reference evidence="2 3" key="1">
    <citation type="journal article" date="2018" name="Syst. Appl. Microbiol.">
        <title>Corynebacterium heidelbergense sp. nov., isolated from the preen glands of Egyptian geese (Alopochen aegyptiacus).</title>
        <authorList>
            <person name="Braun M.S."/>
            <person name="Wang E."/>
            <person name="Zimmermann S."/>
            <person name="Wink M."/>
        </authorList>
    </citation>
    <scope>NUCLEOTIDE SEQUENCE [LARGE SCALE GENOMIC DNA]</scope>
    <source>
        <strain evidence="2 3">DSM 104638</strain>
    </source>
</reference>
<name>A0A364V892_9CORY</name>
<dbReference type="Proteomes" id="UP000251047">
    <property type="component" value="Unassembled WGS sequence"/>
</dbReference>
<gene>
    <name evidence="2" type="ORF">CWC39_10150</name>
</gene>
<dbReference type="EMBL" id="PHQP01000127">
    <property type="protein sequence ID" value="RAV32883.1"/>
    <property type="molecule type" value="Genomic_DNA"/>
</dbReference>
<accession>A0A364V892</accession>